<keyword evidence="8" id="KW-0547">Nucleotide-binding</keyword>
<dbReference type="InterPro" id="IPR036388">
    <property type="entry name" value="WH-like_DNA-bd_sf"/>
</dbReference>
<keyword evidence="7" id="KW-0677">Repeat</keyword>
<dbReference type="Pfam" id="PF00931">
    <property type="entry name" value="NB-ARC"/>
    <property type="match status" value="1"/>
</dbReference>
<keyword evidence="10" id="KW-0067">ATP-binding</keyword>
<dbReference type="PhylomeDB" id="A0A068UWY4"/>
<dbReference type="Gene3D" id="1.10.8.430">
    <property type="entry name" value="Helical domain of apoptotic protease-activating factors"/>
    <property type="match status" value="1"/>
</dbReference>
<evidence type="ECO:0000313" key="15">
    <source>
        <dbReference type="EMBL" id="CDP12797.1"/>
    </source>
</evidence>
<evidence type="ECO:0000256" key="1">
    <source>
        <dbReference type="ARBA" id="ARBA00002074"/>
    </source>
</evidence>
<evidence type="ECO:0000313" key="16">
    <source>
        <dbReference type="Proteomes" id="UP000295252"/>
    </source>
</evidence>
<feature type="domain" description="Late blight resistance protein R1A-like N-terminal" evidence="12">
    <location>
        <begin position="162"/>
        <end position="388"/>
    </location>
</feature>
<comment type="similarity">
    <text evidence="3">Belongs to the disease resistance NB-LRR family.</text>
</comment>
<evidence type="ECO:0000256" key="4">
    <source>
        <dbReference type="ARBA" id="ARBA00022490"/>
    </source>
</evidence>
<keyword evidence="9" id="KW-0611">Plant defense</keyword>
<dbReference type="InterPro" id="IPR042197">
    <property type="entry name" value="Apaf_helical"/>
</dbReference>
<evidence type="ECO:0000256" key="7">
    <source>
        <dbReference type="ARBA" id="ARBA00022737"/>
    </source>
</evidence>
<evidence type="ECO:0000259" key="12">
    <source>
        <dbReference type="Pfam" id="PF12061"/>
    </source>
</evidence>
<gene>
    <name evidence="15" type="ORF">GSCOC_T00037451001</name>
</gene>
<proteinExistence type="inferred from homology"/>
<dbReference type="PRINTS" id="PR00364">
    <property type="entry name" value="DISEASERSIST"/>
</dbReference>
<dbReference type="FunFam" id="3.40.50.300:FF:001091">
    <property type="entry name" value="Probable disease resistance protein At1g61300"/>
    <property type="match status" value="1"/>
</dbReference>
<evidence type="ECO:0000256" key="9">
    <source>
        <dbReference type="ARBA" id="ARBA00022821"/>
    </source>
</evidence>
<dbReference type="Proteomes" id="UP000295252">
    <property type="component" value="Chromosome IX"/>
</dbReference>
<dbReference type="Gramene" id="CDP12797">
    <property type="protein sequence ID" value="CDP12797"/>
    <property type="gene ID" value="GSCOC_T00037451001"/>
</dbReference>
<evidence type="ECO:0000256" key="6">
    <source>
        <dbReference type="ARBA" id="ARBA00022667"/>
    </source>
</evidence>
<dbReference type="GO" id="GO:0051607">
    <property type="term" value="P:defense response to virus"/>
    <property type="evidence" value="ECO:0007669"/>
    <property type="project" value="UniProtKB-ARBA"/>
</dbReference>
<keyword evidence="6" id="KW-0381">Hypersensitive response</keyword>
<comment type="subcellular location">
    <subcellularLocation>
        <location evidence="2">Cytoplasm</location>
    </subcellularLocation>
</comment>
<keyword evidence="16" id="KW-1185">Reference proteome</keyword>
<dbReference type="PANTHER" id="PTHR23155:SF1152">
    <property type="entry name" value="AAA+ ATPASE DOMAIN-CONTAINING PROTEIN"/>
    <property type="match status" value="1"/>
</dbReference>
<dbReference type="InterPro" id="IPR058922">
    <property type="entry name" value="WHD_DRP"/>
</dbReference>
<keyword evidence="4" id="KW-0963">Cytoplasm</keyword>
<evidence type="ECO:0000256" key="3">
    <source>
        <dbReference type="ARBA" id="ARBA00008894"/>
    </source>
</evidence>
<evidence type="ECO:0000256" key="8">
    <source>
        <dbReference type="ARBA" id="ARBA00022741"/>
    </source>
</evidence>
<sequence>MKMASSSSRTSAFDSVLKHLAWLTKTCKILGSGNFDAEAEFKWYSQLDGLKDNVRVLIPFDLYVTNCRRKQEMCWEHDLEEKGNTKSDSLRLSIILWKIQDLARTIMPGPESAVSTYIQSGAPNFIDLKTKLTRFEENVRLFLETEIRPSCIISLLHHYSLGDPRLVTNLIDSVLKNLDWLTRLFNTYDNALSFVMITLEAKLLFLQSFICFATVQGVEGKGLIDLLIHAEVVAVKAARLISISWFDRKDKQMPKEMEFQISRLIRKEIDPVDPQVRETYIHVLTASKLPRSSHTSVLEKNKHLLANFIDCLLYNVMELLEHFPSFSVLVKDQMLILHGGVRLLCVLLRQQQEKFDGLHDQMKDLIGFVACDAGIVILSLSATEMKEGLAKETDLALFHLVKVLKFIMAEFAQIYPPSSFSFPWTDELGCFDFLLESLQDLSNSEADSIDFPKDHIHRVQEDLVFLRSFLENIVGQRNQNEKLQALWNRGMEMVYKAKLLVNSIVSGDKSECLDTLAGDIELMRTEAHGICDSLSHGTDAQRVTNNSAHTTSKLSRPALNEATVGLDEAVKTITCRLTRGSDQLDIISIVGMAGLGKTTLANTVYYGMQNSICPPFHIHAWCTVSQAYSKHNLLAQILSSIHCGSPDKYLNKDENDLADDLRKVLLRTRYLIVLDDLWDIEAWNLLEGSFPKQKKGSRILLTSRIHSLPLQLKHDSEPYHLRQLSDTESWALLQNKLFGKECCPPTLTGVGFQIAKNCKGLPLTIVLVAGILATTEQDCWKEVAETLSSSTIVETEQCKKTLELSYSNLPGHLRPCLLYFGAFPEDADVPVRKLIWLWTSEGFLQKTEGKSLEDAVDEYLTDLVQRSLVTVTQQRSIGGAKTCRIHDLIREFCVEKAKEESFLQISRWENDLFTLTGPHNLHRLGIYNARPMKLKKSKVFFPNLRSLLFFAVRKVVPYFPTGVLLFKLLRVLDLGTCNFNYKFPMEVVLLVHLRYLALSHISSVPSEIANLSRLETVWVIATWVDVVLPTTIWNIQTLRHLYVTNDQLHLFGGFVFPADNLAGSPDLKHLETLSLAIDPQSWQKILTKLPSIRRLKCTPLKSFGLIRTGWILLLDGLSRLESLKVSDFLAWVQFPLYLKKLTLSRTHMRWTLISRIGKLSSLEVLKLQHTAVVGEKWEMKAGEFLNLRFLGLTKLDLRSWTATSDNFSCLEKLVVEGCWELEEVPSCLGECSNLEVIELTGCRKSAVTSVKQIHQEQMGMGNEGLRVIIEDTWDDADLSDSSEAELN</sequence>
<dbReference type="FunFam" id="1.10.10.10:FF:000322">
    <property type="entry name" value="Probable disease resistance protein At1g63360"/>
    <property type="match status" value="1"/>
</dbReference>
<dbReference type="Pfam" id="PF23598">
    <property type="entry name" value="LRR_14"/>
    <property type="match status" value="1"/>
</dbReference>
<dbReference type="GO" id="GO:0009626">
    <property type="term" value="P:plant-type hypersensitive response"/>
    <property type="evidence" value="ECO:0007669"/>
    <property type="project" value="UniProtKB-KW"/>
</dbReference>
<dbReference type="PANTHER" id="PTHR23155">
    <property type="entry name" value="DISEASE RESISTANCE PROTEIN RP"/>
    <property type="match status" value="1"/>
</dbReference>
<dbReference type="InterPro" id="IPR055414">
    <property type="entry name" value="LRR_R13L4/SHOC2-like"/>
</dbReference>
<accession>A0A068UWY4</accession>
<dbReference type="InterPro" id="IPR044974">
    <property type="entry name" value="Disease_R_plants"/>
</dbReference>
<comment type="function">
    <text evidence="1">Confers resistance to late blight (Phytophthora infestans) races carrying the avirulence gene Avr1. Resistance proteins guard the plant against pathogens that contain an appropriate avirulence protein via an indirect interaction with this avirulence protein. That triggers a defense system including the hypersensitive response, which restricts the pathogen growth.</text>
</comment>
<dbReference type="Gene3D" id="3.40.50.300">
    <property type="entry name" value="P-loop containing nucleotide triphosphate hydrolases"/>
    <property type="match status" value="1"/>
</dbReference>
<dbReference type="InterPro" id="IPR027417">
    <property type="entry name" value="P-loop_NTPase"/>
</dbReference>
<dbReference type="GO" id="GO:0005737">
    <property type="term" value="C:cytoplasm"/>
    <property type="evidence" value="ECO:0007669"/>
    <property type="project" value="UniProtKB-SubCell"/>
</dbReference>
<dbReference type="SUPFAM" id="SSF52540">
    <property type="entry name" value="P-loop containing nucleoside triphosphate hydrolases"/>
    <property type="match status" value="1"/>
</dbReference>
<dbReference type="SUPFAM" id="SSF52058">
    <property type="entry name" value="L domain-like"/>
    <property type="match status" value="1"/>
</dbReference>
<dbReference type="GO" id="GO:0043531">
    <property type="term" value="F:ADP binding"/>
    <property type="evidence" value="ECO:0007669"/>
    <property type="project" value="InterPro"/>
</dbReference>
<feature type="domain" description="Disease resistance protein winged helix" evidence="13">
    <location>
        <begin position="823"/>
        <end position="892"/>
    </location>
</feature>
<evidence type="ECO:0000256" key="2">
    <source>
        <dbReference type="ARBA" id="ARBA00004496"/>
    </source>
</evidence>
<evidence type="ECO:0000256" key="10">
    <source>
        <dbReference type="ARBA" id="ARBA00022840"/>
    </source>
</evidence>
<dbReference type="InParanoid" id="A0A068UWY4"/>
<evidence type="ECO:0000259" key="13">
    <source>
        <dbReference type="Pfam" id="PF23559"/>
    </source>
</evidence>
<dbReference type="Gene3D" id="1.10.10.10">
    <property type="entry name" value="Winged helix-like DNA-binding domain superfamily/Winged helix DNA-binding domain"/>
    <property type="match status" value="1"/>
</dbReference>
<dbReference type="Pfam" id="PF23559">
    <property type="entry name" value="WHD_DRP"/>
    <property type="match status" value="1"/>
</dbReference>
<dbReference type="GO" id="GO:0005524">
    <property type="term" value="F:ATP binding"/>
    <property type="evidence" value="ECO:0007669"/>
    <property type="project" value="UniProtKB-KW"/>
</dbReference>
<dbReference type="Pfam" id="PF12061">
    <property type="entry name" value="NB-LRR"/>
    <property type="match status" value="1"/>
</dbReference>
<evidence type="ECO:0000256" key="5">
    <source>
        <dbReference type="ARBA" id="ARBA00022614"/>
    </source>
</evidence>
<evidence type="ECO:0000259" key="14">
    <source>
        <dbReference type="Pfam" id="PF23598"/>
    </source>
</evidence>
<dbReference type="InterPro" id="IPR021929">
    <property type="entry name" value="R1A-like_N"/>
</dbReference>
<dbReference type="Gene3D" id="3.80.10.10">
    <property type="entry name" value="Ribonuclease Inhibitor"/>
    <property type="match status" value="1"/>
</dbReference>
<dbReference type="InterPro" id="IPR002182">
    <property type="entry name" value="NB-ARC"/>
</dbReference>
<dbReference type="InterPro" id="IPR032675">
    <property type="entry name" value="LRR_dom_sf"/>
</dbReference>
<dbReference type="EMBL" id="HG739155">
    <property type="protein sequence ID" value="CDP12797.1"/>
    <property type="molecule type" value="Genomic_DNA"/>
</dbReference>
<organism evidence="15 16">
    <name type="scientific">Coffea canephora</name>
    <name type="common">Robusta coffee</name>
    <dbReference type="NCBI Taxonomy" id="49390"/>
    <lineage>
        <taxon>Eukaryota</taxon>
        <taxon>Viridiplantae</taxon>
        <taxon>Streptophyta</taxon>
        <taxon>Embryophyta</taxon>
        <taxon>Tracheophyta</taxon>
        <taxon>Spermatophyta</taxon>
        <taxon>Magnoliopsida</taxon>
        <taxon>eudicotyledons</taxon>
        <taxon>Gunneridae</taxon>
        <taxon>Pentapetalae</taxon>
        <taxon>asterids</taxon>
        <taxon>lamiids</taxon>
        <taxon>Gentianales</taxon>
        <taxon>Rubiaceae</taxon>
        <taxon>Ixoroideae</taxon>
        <taxon>Gardenieae complex</taxon>
        <taxon>Bertiereae - Coffeeae clade</taxon>
        <taxon>Coffeeae</taxon>
        <taxon>Coffea</taxon>
    </lineage>
</organism>
<feature type="domain" description="NB-ARC" evidence="11">
    <location>
        <begin position="568"/>
        <end position="741"/>
    </location>
</feature>
<keyword evidence="5" id="KW-0433">Leucine-rich repeat</keyword>
<reference evidence="16" key="1">
    <citation type="journal article" date="2014" name="Science">
        <title>The coffee genome provides insight into the convergent evolution of caffeine biosynthesis.</title>
        <authorList>
            <person name="Denoeud F."/>
            <person name="Carretero-Paulet L."/>
            <person name="Dereeper A."/>
            <person name="Droc G."/>
            <person name="Guyot R."/>
            <person name="Pietrella M."/>
            <person name="Zheng C."/>
            <person name="Alberti A."/>
            <person name="Anthony F."/>
            <person name="Aprea G."/>
            <person name="Aury J.M."/>
            <person name="Bento P."/>
            <person name="Bernard M."/>
            <person name="Bocs S."/>
            <person name="Campa C."/>
            <person name="Cenci A."/>
            <person name="Combes M.C."/>
            <person name="Crouzillat D."/>
            <person name="Da Silva C."/>
            <person name="Daddiego L."/>
            <person name="De Bellis F."/>
            <person name="Dussert S."/>
            <person name="Garsmeur O."/>
            <person name="Gayraud T."/>
            <person name="Guignon V."/>
            <person name="Jahn K."/>
            <person name="Jamilloux V."/>
            <person name="Joet T."/>
            <person name="Labadie K."/>
            <person name="Lan T."/>
            <person name="Leclercq J."/>
            <person name="Lepelley M."/>
            <person name="Leroy T."/>
            <person name="Li L.T."/>
            <person name="Librado P."/>
            <person name="Lopez L."/>
            <person name="Munoz A."/>
            <person name="Noel B."/>
            <person name="Pallavicini A."/>
            <person name="Perrotta G."/>
            <person name="Poncet V."/>
            <person name="Pot D."/>
            <person name="Priyono X."/>
            <person name="Rigoreau M."/>
            <person name="Rouard M."/>
            <person name="Rozas J."/>
            <person name="Tranchant-Dubreuil C."/>
            <person name="VanBuren R."/>
            <person name="Zhang Q."/>
            <person name="Andrade A.C."/>
            <person name="Argout X."/>
            <person name="Bertrand B."/>
            <person name="de Kochko A."/>
            <person name="Graziosi G."/>
            <person name="Henry R.J."/>
            <person name="Jayarama X."/>
            <person name="Ming R."/>
            <person name="Nagai C."/>
            <person name="Rounsley S."/>
            <person name="Sankoff D."/>
            <person name="Giuliano G."/>
            <person name="Albert V.A."/>
            <person name="Wincker P."/>
            <person name="Lashermes P."/>
        </authorList>
    </citation>
    <scope>NUCLEOTIDE SEQUENCE [LARGE SCALE GENOMIC DNA]</scope>
    <source>
        <strain evidence="16">cv. DH200-94</strain>
    </source>
</reference>
<name>A0A068UWY4_COFCA</name>
<feature type="domain" description="Disease resistance R13L4/SHOC-2-like LRR" evidence="14">
    <location>
        <begin position="945"/>
        <end position="1219"/>
    </location>
</feature>
<evidence type="ECO:0000259" key="11">
    <source>
        <dbReference type="Pfam" id="PF00931"/>
    </source>
</evidence>
<protein>
    <submittedName>
        <fullName evidence="15">Uncharacterized protein</fullName>
    </submittedName>
</protein>